<proteinExistence type="predicted"/>
<organism evidence="1 2">
    <name type="scientific">Caulifigura coniformis</name>
    <dbReference type="NCBI Taxonomy" id="2527983"/>
    <lineage>
        <taxon>Bacteria</taxon>
        <taxon>Pseudomonadati</taxon>
        <taxon>Planctomycetota</taxon>
        <taxon>Planctomycetia</taxon>
        <taxon>Planctomycetales</taxon>
        <taxon>Planctomycetaceae</taxon>
        <taxon>Caulifigura</taxon>
    </lineage>
</organism>
<sequence length="183" mass="20299">MFIGVAEPKLMTSLTISAGSNENRTSGRAAASLSRSVSFIPSVLMPEPSLMATRRMRLFRAAGELVDSVDWKRRRDGADISEREGHILRPDFLLNRCEGLVGQILGAVIVRAVGSSHLQPEFTGIHRRKDLHAEPRPQERAKAIHPSRFRNRVEGQSCSSIFLLTCPLKCVELLGRFPDNLAL</sequence>
<keyword evidence="2" id="KW-1185">Reference proteome</keyword>
<evidence type="ECO:0000313" key="2">
    <source>
        <dbReference type="Proteomes" id="UP000315700"/>
    </source>
</evidence>
<evidence type="ECO:0000313" key="1">
    <source>
        <dbReference type="EMBL" id="QDT53072.1"/>
    </source>
</evidence>
<dbReference type="KEGG" id="ccos:Pan44_10870"/>
<dbReference type="InParanoid" id="A0A517SAD2"/>
<dbReference type="RefSeq" id="WP_145027973.1">
    <property type="nucleotide sequence ID" value="NZ_CP036271.1"/>
</dbReference>
<dbReference type="EMBL" id="CP036271">
    <property type="protein sequence ID" value="QDT53072.1"/>
    <property type="molecule type" value="Genomic_DNA"/>
</dbReference>
<gene>
    <name evidence="1" type="ORF">Pan44_10870</name>
</gene>
<reference evidence="1 2" key="1">
    <citation type="submission" date="2019-02" db="EMBL/GenBank/DDBJ databases">
        <title>Deep-cultivation of Planctomycetes and their phenomic and genomic characterization uncovers novel biology.</title>
        <authorList>
            <person name="Wiegand S."/>
            <person name="Jogler M."/>
            <person name="Boedeker C."/>
            <person name="Pinto D."/>
            <person name="Vollmers J."/>
            <person name="Rivas-Marin E."/>
            <person name="Kohn T."/>
            <person name="Peeters S.H."/>
            <person name="Heuer A."/>
            <person name="Rast P."/>
            <person name="Oberbeckmann S."/>
            <person name="Bunk B."/>
            <person name="Jeske O."/>
            <person name="Meyerdierks A."/>
            <person name="Storesund J.E."/>
            <person name="Kallscheuer N."/>
            <person name="Luecker S."/>
            <person name="Lage O.M."/>
            <person name="Pohl T."/>
            <person name="Merkel B.J."/>
            <person name="Hornburger P."/>
            <person name="Mueller R.-W."/>
            <person name="Bruemmer F."/>
            <person name="Labrenz M."/>
            <person name="Spormann A.M."/>
            <person name="Op den Camp H."/>
            <person name="Overmann J."/>
            <person name="Amann R."/>
            <person name="Jetten M.S.M."/>
            <person name="Mascher T."/>
            <person name="Medema M.H."/>
            <person name="Devos D.P."/>
            <person name="Kaster A.-K."/>
            <person name="Ovreas L."/>
            <person name="Rohde M."/>
            <person name="Galperin M.Y."/>
            <person name="Jogler C."/>
        </authorList>
    </citation>
    <scope>NUCLEOTIDE SEQUENCE [LARGE SCALE GENOMIC DNA]</scope>
    <source>
        <strain evidence="1 2">Pan44</strain>
    </source>
</reference>
<dbReference type="Proteomes" id="UP000315700">
    <property type="component" value="Chromosome"/>
</dbReference>
<dbReference type="AlphaFoldDB" id="A0A517SAD2"/>
<protein>
    <submittedName>
        <fullName evidence="1">Uncharacterized protein</fullName>
    </submittedName>
</protein>
<name>A0A517SAD2_9PLAN</name>
<accession>A0A517SAD2</accession>